<gene>
    <name evidence="2" type="ORF">METZ01_LOCUS215254</name>
</gene>
<evidence type="ECO:0000313" key="2">
    <source>
        <dbReference type="EMBL" id="SVB62400.1"/>
    </source>
</evidence>
<organism evidence="2">
    <name type="scientific">marine metagenome</name>
    <dbReference type="NCBI Taxonomy" id="408172"/>
    <lineage>
        <taxon>unclassified sequences</taxon>
        <taxon>metagenomes</taxon>
        <taxon>ecological metagenomes</taxon>
    </lineage>
</organism>
<dbReference type="PANTHER" id="PTHR10472:SF5">
    <property type="entry name" value="D-AMINOACYL-TRNA DEACYLASE 1"/>
    <property type="match status" value="1"/>
</dbReference>
<dbReference type="PANTHER" id="PTHR10472">
    <property type="entry name" value="D-TYROSYL-TRNA TYR DEACYLASE"/>
    <property type="match status" value="1"/>
</dbReference>
<dbReference type="GO" id="GO:0051500">
    <property type="term" value="F:D-tyrosyl-tRNA(Tyr) deacylase activity"/>
    <property type="evidence" value="ECO:0007669"/>
    <property type="project" value="TreeGrafter"/>
</dbReference>
<protein>
    <recommendedName>
        <fullName evidence="3">D-aminoacyl-tRNA deacylase</fullName>
    </recommendedName>
</protein>
<evidence type="ECO:0000256" key="1">
    <source>
        <dbReference type="ARBA" id="ARBA00009673"/>
    </source>
</evidence>
<dbReference type="AlphaFoldDB" id="A0A382FHF0"/>
<name>A0A382FHF0_9ZZZZ</name>
<dbReference type="GO" id="GO:0005737">
    <property type="term" value="C:cytoplasm"/>
    <property type="evidence" value="ECO:0007669"/>
    <property type="project" value="InterPro"/>
</dbReference>
<dbReference type="InterPro" id="IPR023509">
    <property type="entry name" value="DTD-like_sf"/>
</dbReference>
<dbReference type="Pfam" id="PF02580">
    <property type="entry name" value="Tyr_Deacylase"/>
    <property type="match status" value="1"/>
</dbReference>
<reference evidence="2" key="1">
    <citation type="submission" date="2018-05" db="EMBL/GenBank/DDBJ databases">
        <authorList>
            <person name="Lanie J.A."/>
            <person name="Ng W.-L."/>
            <person name="Kazmierczak K.M."/>
            <person name="Andrzejewski T.M."/>
            <person name="Davidsen T.M."/>
            <person name="Wayne K.J."/>
            <person name="Tettelin H."/>
            <person name="Glass J.I."/>
            <person name="Rusch D."/>
            <person name="Podicherti R."/>
            <person name="Tsui H.-C.T."/>
            <person name="Winkler M.E."/>
        </authorList>
    </citation>
    <scope>NUCLEOTIDE SEQUENCE</scope>
</reference>
<evidence type="ECO:0008006" key="3">
    <source>
        <dbReference type="Google" id="ProtNLM"/>
    </source>
</evidence>
<dbReference type="EMBL" id="UINC01049980">
    <property type="protein sequence ID" value="SVB62400.1"/>
    <property type="molecule type" value="Genomic_DNA"/>
</dbReference>
<accession>A0A382FHF0</accession>
<dbReference type="InterPro" id="IPR003732">
    <property type="entry name" value="Daa-tRNA_deacyls_DTD"/>
</dbReference>
<dbReference type="SUPFAM" id="SSF69500">
    <property type="entry name" value="DTD-like"/>
    <property type="match status" value="1"/>
</dbReference>
<dbReference type="FunFam" id="3.50.80.10:FF:000001">
    <property type="entry name" value="D-aminoacyl-tRNA deacylase"/>
    <property type="match status" value="1"/>
</dbReference>
<dbReference type="Gene3D" id="3.50.80.10">
    <property type="entry name" value="D-tyrosyl-tRNA(Tyr) deacylase"/>
    <property type="match status" value="1"/>
</dbReference>
<comment type="similarity">
    <text evidence="1">Belongs to the DTD family.</text>
</comment>
<dbReference type="NCBIfam" id="TIGR00256">
    <property type="entry name" value="D-aminoacyl-tRNA deacylase"/>
    <property type="match status" value="1"/>
</dbReference>
<dbReference type="CDD" id="cd00563">
    <property type="entry name" value="Dtyr_deacylase"/>
    <property type="match status" value="1"/>
</dbReference>
<proteinExistence type="inferred from homology"/>
<sequence length="149" mass="16354">MRVVVQRVKSASVTVGGELISEIGPGLLVFLGVSKNDQREDINYLTQKVANLRIFRDEEGKMNKSLLDIGGSALIVSQFTLYGDCRKGRRPSFIEASPPEKASKLYEEFIGALNELGVNGKGGRFQAMMDVQLINDGPVTMLLDSTKLF</sequence>
<dbReference type="HAMAP" id="MF_00518">
    <property type="entry name" value="Deacylase_Dtd"/>
    <property type="match status" value="1"/>
</dbReference>